<protein>
    <recommendedName>
        <fullName evidence="3">Pyruvate dehydrogenase E1 component</fullName>
    </recommendedName>
</protein>
<evidence type="ECO:0000313" key="2">
    <source>
        <dbReference type="Proteomes" id="UP000192929"/>
    </source>
</evidence>
<sequence>MSSDSNHHILSGLTNNLQDADVQETQEWIESFDALIQAQGTARAQYVMRAL</sequence>
<dbReference type="Proteomes" id="UP000192929">
    <property type="component" value="Unassembled WGS sequence"/>
</dbReference>
<feature type="non-terminal residue" evidence="1">
    <location>
        <position position="51"/>
    </location>
</feature>
<accession>A0A1X7EAC5</accession>
<gene>
    <name evidence="1" type="ORF">SAMN06296028_12618</name>
</gene>
<keyword evidence="2" id="KW-1185">Reference proteome</keyword>
<dbReference type="AlphaFoldDB" id="A0A1X7EAC5"/>
<dbReference type="EMBL" id="FXAC01000026">
    <property type="protein sequence ID" value="SMF30404.1"/>
    <property type="molecule type" value="Genomic_DNA"/>
</dbReference>
<evidence type="ECO:0008006" key="3">
    <source>
        <dbReference type="Google" id="ProtNLM"/>
    </source>
</evidence>
<reference evidence="2" key="1">
    <citation type="submission" date="2017-04" db="EMBL/GenBank/DDBJ databases">
        <authorList>
            <person name="Varghese N."/>
            <person name="Submissions S."/>
        </authorList>
    </citation>
    <scope>NUCLEOTIDE SEQUENCE [LARGE SCALE GENOMIC DNA]</scope>
    <source>
        <strain evidence="2">NIO-1021</strain>
    </source>
</reference>
<proteinExistence type="predicted"/>
<organism evidence="1 2">
    <name type="scientific">Kocuria marina subsp. indica</name>
    <dbReference type="NCBI Taxonomy" id="1049583"/>
    <lineage>
        <taxon>Bacteria</taxon>
        <taxon>Bacillati</taxon>
        <taxon>Actinomycetota</taxon>
        <taxon>Actinomycetes</taxon>
        <taxon>Micrococcales</taxon>
        <taxon>Micrococcaceae</taxon>
        <taxon>Kocuria</taxon>
    </lineage>
</organism>
<evidence type="ECO:0000313" key="1">
    <source>
        <dbReference type="EMBL" id="SMF30404.1"/>
    </source>
</evidence>
<name>A0A1X7EAC5_9MICC</name>